<dbReference type="EMBL" id="MAKX01000043">
    <property type="protein sequence ID" value="OCK41825.1"/>
    <property type="molecule type" value="Genomic_DNA"/>
</dbReference>
<organism evidence="1 2">
    <name type="scientific">Tenacibaculum soleae</name>
    <dbReference type="NCBI Taxonomy" id="447689"/>
    <lineage>
        <taxon>Bacteria</taxon>
        <taxon>Pseudomonadati</taxon>
        <taxon>Bacteroidota</taxon>
        <taxon>Flavobacteriia</taxon>
        <taxon>Flavobacteriales</taxon>
        <taxon>Flavobacteriaceae</taxon>
        <taxon>Tenacibaculum</taxon>
    </lineage>
</organism>
<keyword evidence="2" id="KW-1185">Reference proteome</keyword>
<evidence type="ECO:0000313" key="2">
    <source>
        <dbReference type="Proteomes" id="UP000093186"/>
    </source>
</evidence>
<proteinExistence type="predicted"/>
<protein>
    <submittedName>
        <fullName evidence="1">Uncharacterized protein</fullName>
    </submittedName>
</protein>
<accession>A0A1B9XW91</accession>
<name>A0A1B9XW91_9FLAO</name>
<dbReference type="STRING" id="447689.BA195_13620"/>
<dbReference type="OrthoDB" id="7061055at2"/>
<sequence>MKETNINYPEFDNNLSDFLNHIESLNETLPLTIALLNIKDKSREEELKKFLAEKDVTKEKAKIEDTTDVENIEEEEYVTLKNFQDAIVFEELQKNIKISNLAFKVIPESLFVSLISQYDAFLGKLIKIIFELYPEKLNSSEKNLTFSLLNSFENIEKAKEYIIEKEVESILRESHCYHFEWLEKKLNLPLRKKLPIWPTFMEITERRNLFVHTHGVVTSQYLAVCKKHNVNLAKKIKVGSQLSVSPKYFEESFQCLYEITVKLTQVIWRKLISNDLEDADASLNDICLDLIQREEYKLADILLEFATEILPNHFNEMTENIFIINKALSKYLAGKKEEAKKILSKTDWSAKSNNFKLAVAVLEDDYEDIYPLMEIVGNSNEIPRHAFQTWPLFKFLRKKKEFKDKYKEIYDEDFVLIERPSRTTIKLLEKKSEKQNKE</sequence>
<gene>
    <name evidence="1" type="ORF">BA195_13620</name>
</gene>
<dbReference type="RefSeq" id="WP_068706504.1">
    <property type="nucleotide sequence ID" value="NZ_MAKX01000043.1"/>
</dbReference>
<evidence type="ECO:0000313" key="1">
    <source>
        <dbReference type="EMBL" id="OCK41825.1"/>
    </source>
</evidence>
<reference evidence="1 2" key="1">
    <citation type="submission" date="2016-06" db="EMBL/GenBank/DDBJ databases">
        <title>Draft Genome Sequence of Tenacibaculum soleae UCD-KL19.</title>
        <authorList>
            <person name="Eisen J.A."/>
            <person name="Coil D.A."/>
            <person name="Lujan K.M."/>
        </authorList>
    </citation>
    <scope>NUCLEOTIDE SEQUENCE [LARGE SCALE GENOMIC DNA]</scope>
    <source>
        <strain evidence="1 2">UCD-KL19</strain>
    </source>
</reference>
<dbReference type="Proteomes" id="UP000093186">
    <property type="component" value="Unassembled WGS sequence"/>
</dbReference>
<dbReference type="AlphaFoldDB" id="A0A1B9XW91"/>
<comment type="caution">
    <text evidence="1">The sequence shown here is derived from an EMBL/GenBank/DDBJ whole genome shotgun (WGS) entry which is preliminary data.</text>
</comment>